<evidence type="ECO:0008006" key="3">
    <source>
        <dbReference type="Google" id="ProtNLM"/>
    </source>
</evidence>
<gene>
    <name evidence="1" type="ORF">VF724_11105</name>
</gene>
<organism evidence="1 2">
    <name type="scientific">Ferviditalea candida</name>
    <dbReference type="NCBI Taxonomy" id="3108399"/>
    <lineage>
        <taxon>Bacteria</taxon>
        <taxon>Bacillati</taxon>
        <taxon>Bacillota</taxon>
        <taxon>Bacilli</taxon>
        <taxon>Bacillales</taxon>
        <taxon>Paenibacillaceae</taxon>
        <taxon>Ferviditalea</taxon>
    </lineage>
</organism>
<evidence type="ECO:0000313" key="1">
    <source>
        <dbReference type="EMBL" id="MEB3102210.1"/>
    </source>
</evidence>
<protein>
    <recommendedName>
        <fullName evidence="3">Transposase</fullName>
    </recommendedName>
</protein>
<comment type="caution">
    <text evidence="1">The sequence shown here is derived from an EMBL/GenBank/DDBJ whole genome shotgun (WGS) entry which is preliminary data.</text>
</comment>
<evidence type="ECO:0000313" key="2">
    <source>
        <dbReference type="Proteomes" id="UP001310386"/>
    </source>
</evidence>
<reference evidence="1" key="1">
    <citation type="submission" date="2023-12" db="EMBL/GenBank/DDBJ databases">
        <title>Fervidustalea candida gen. nov., sp. nov., a novel member of the family Paenibacillaceae isolated from a geothermal area.</title>
        <authorList>
            <person name="Li W.-J."/>
            <person name="Jiao J.-Y."/>
            <person name="Chen Y."/>
        </authorList>
    </citation>
    <scope>NUCLEOTIDE SEQUENCE</scope>
    <source>
        <strain evidence="1">SYSU GA230002</strain>
    </source>
</reference>
<name>A0ABU5ZM82_9BACL</name>
<proteinExistence type="predicted"/>
<accession>A0ABU5ZM82</accession>
<dbReference type="RefSeq" id="WP_371754327.1">
    <property type="nucleotide sequence ID" value="NZ_JAYJLD010000014.1"/>
</dbReference>
<keyword evidence="2" id="KW-1185">Reference proteome</keyword>
<dbReference type="EMBL" id="JAYJLD010000014">
    <property type="protein sequence ID" value="MEB3102210.1"/>
    <property type="molecule type" value="Genomic_DNA"/>
</dbReference>
<dbReference type="Proteomes" id="UP001310386">
    <property type="component" value="Unassembled WGS sequence"/>
</dbReference>
<sequence length="117" mass="13050">MSIKSLCLSDLDKAIALNRKLKNLIANNKPAAAIDTMEYNQSSLHTRIARLRKSSSIKITPPSPAAKKQCLQLVNMATNNFRLAKKYIRQNRLEDAENIIAATITGRILRCVNSLTK</sequence>